<name>A0A3D9ZK19_9ACTN</name>
<comment type="caution">
    <text evidence="2">The sequence shown here is derived from an EMBL/GenBank/DDBJ whole genome shotgun (WGS) entry which is preliminary data.</text>
</comment>
<protein>
    <submittedName>
        <fullName evidence="2">Uncharacterized protein</fullName>
    </submittedName>
</protein>
<feature type="transmembrane region" description="Helical" evidence="1">
    <location>
        <begin position="44"/>
        <end position="66"/>
    </location>
</feature>
<evidence type="ECO:0000256" key="1">
    <source>
        <dbReference type="SAM" id="Phobius"/>
    </source>
</evidence>
<feature type="transmembrane region" description="Helical" evidence="1">
    <location>
        <begin position="98"/>
        <end position="118"/>
    </location>
</feature>
<gene>
    <name evidence="2" type="ORF">DFJ67_2250</name>
</gene>
<evidence type="ECO:0000313" key="3">
    <source>
        <dbReference type="Proteomes" id="UP000256913"/>
    </source>
</evidence>
<keyword evidence="3" id="KW-1185">Reference proteome</keyword>
<accession>A0A3D9ZK19</accession>
<keyword evidence="1" id="KW-0812">Transmembrane</keyword>
<reference evidence="2 3" key="1">
    <citation type="submission" date="2018-08" db="EMBL/GenBank/DDBJ databases">
        <title>Sequencing the genomes of 1000 actinobacteria strains.</title>
        <authorList>
            <person name="Klenk H.-P."/>
        </authorList>
    </citation>
    <scope>NUCLEOTIDE SEQUENCE [LARGE SCALE GENOMIC DNA]</scope>
    <source>
        <strain evidence="2 3">DSM 44099</strain>
    </source>
</reference>
<dbReference type="EMBL" id="QUMQ01000001">
    <property type="protein sequence ID" value="REF96273.1"/>
    <property type="molecule type" value="Genomic_DNA"/>
</dbReference>
<dbReference type="AlphaFoldDB" id="A0A3D9ZK19"/>
<keyword evidence="1" id="KW-0472">Membrane</keyword>
<feature type="transmembrane region" description="Helical" evidence="1">
    <location>
        <begin position="168"/>
        <end position="188"/>
    </location>
</feature>
<organism evidence="2 3">
    <name type="scientific">Asanoa ferruginea</name>
    <dbReference type="NCBI Taxonomy" id="53367"/>
    <lineage>
        <taxon>Bacteria</taxon>
        <taxon>Bacillati</taxon>
        <taxon>Actinomycetota</taxon>
        <taxon>Actinomycetes</taxon>
        <taxon>Micromonosporales</taxon>
        <taxon>Micromonosporaceae</taxon>
        <taxon>Asanoa</taxon>
    </lineage>
</organism>
<keyword evidence="1" id="KW-1133">Transmembrane helix</keyword>
<proteinExistence type="predicted"/>
<dbReference type="Proteomes" id="UP000256913">
    <property type="component" value="Unassembled WGS sequence"/>
</dbReference>
<evidence type="ECO:0000313" key="2">
    <source>
        <dbReference type="EMBL" id="REF96273.1"/>
    </source>
</evidence>
<feature type="transmembrane region" description="Helical" evidence="1">
    <location>
        <begin position="125"/>
        <end position="148"/>
    </location>
</feature>
<sequence>MLVSMSEDHSGPAVVAFGAGEPTTGRLRANPFGAWVARVGRDRLLAAIVAVLAAAAGFISLVTQWYSIAVPAGDVSPEEGGSVGQTLTFTVGDVGTFGTGYVLGVLTLVVACALAFFGPPALRPVLRVGGLGLAGGLVAVLVALSVSFGHSIERNYFGANIDLDTTRHAGLTGAYAAVLLAGAALFLIGRHRFVPTPTEAPPVAVAPDSVWQAPRPYRSDETAAEVAAAAPLDLTVQPARPFAHPDGDDGRAR</sequence>